<evidence type="ECO:0000256" key="1">
    <source>
        <dbReference type="SAM" id="MobiDB-lite"/>
    </source>
</evidence>
<organism evidence="2 3">
    <name type="scientific">Mycena pura</name>
    <dbReference type="NCBI Taxonomy" id="153505"/>
    <lineage>
        <taxon>Eukaryota</taxon>
        <taxon>Fungi</taxon>
        <taxon>Dikarya</taxon>
        <taxon>Basidiomycota</taxon>
        <taxon>Agaricomycotina</taxon>
        <taxon>Agaricomycetes</taxon>
        <taxon>Agaricomycetidae</taxon>
        <taxon>Agaricales</taxon>
        <taxon>Marasmiineae</taxon>
        <taxon>Mycenaceae</taxon>
        <taxon>Mycena</taxon>
    </lineage>
</organism>
<sequence>MSRRQPLLLPPFTSFPLATSFPPPACPPSMPSPWIQDAPPFQLVPIPARRATSCSAHACRHAGTWPGYTQPYRTPKSQQRHCTPRAPPRHTSNCAHRVTTPKRRGPDRHPGMHLSAVRAAQPTSGRRSARACDRAARAPRLFPPTTALRISTDHAVRHPTRVRIGAPAILGTVLVGVDPFNAISVADKTAPIGFGPSTYPIGALVLSIQMIDIIKGAWRLPSITSSSWIISLINGNILFSLWRRWILIMISFHSFFVLKKDEKLVKPDL</sequence>
<protein>
    <submittedName>
        <fullName evidence="2">Uncharacterized protein</fullName>
    </submittedName>
</protein>
<evidence type="ECO:0000313" key="3">
    <source>
        <dbReference type="Proteomes" id="UP001219525"/>
    </source>
</evidence>
<proteinExistence type="predicted"/>
<comment type="caution">
    <text evidence="2">The sequence shown here is derived from an EMBL/GenBank/DDBJ whole genome shotgun (WGS) entry which is preliminary data.</text>
</comment>
<gene>
    <name evidence="2" type="ORF">GGX14DRAFT_567459</name>
</gene>
<dbReference type="AlphaFoldDB" id="A0AAD6VHT5"/>
<keyword evidence="3" id="KW-1185">Reference proteome</keyword>
<dbReference type="Proteomes" id="UP001219525">
    <property type="component" value="Unassembled WGS sequence"/>
</dbReference>
<dbReference type="EMBL" id="JARJCW010000036">
    <property type="protein sequence ID" value="KAJ7207513.1"/>
    <property type="molecule type" value="Genomic_DNA"/>
</dbReference>
<reference evidence="2" key="1">
    <citation type="submission" date="2023-03" db="EMBL/GenBank/DDBJ databases">
        <title>Massive genome expansion in bonnet fungi (Mycena s.s.) driven by repeated elements and novel gene families across ecological guilds.</title>
        <authorList>
            <consortium name="Lawrence Berkeley National Laboratory"/>
            <person name="Harder C.B."/>
            <person name="Miyauchi S."/>
            <person name="Viragh M."/>
            <person name="Kuo A."/>
            <person name="Thoen E."/>
            <person name="Andreopoulos B."/>
            <person name="Lu D."/>
            <person name="Skrede I."/>
            <person name="Drula E."/>
            <person name="Henrissat B."/>
            <person name="Morin E."/>
            <person name="Kohler A."/>
            <person name="Barry K."/>
            <person name="LaButti K."/>
            <person name="Morin E."/>
            <person name="Salamov A."/>
            <person name="Lipzen A."/>
            <person name="Mereny Z."/>
            <person name="Hegedus B."/>
            <person name="Baldrian P."/>
            <person name="Stursova M."/>
            <person name="Weitz H."/>
            <person name="Taylor A."/>
            <person name="Grigoriev I.V."/>
            <person name="Nagy L.G."/>
            <person name="Martin F."/>
            <person name="Kauserud H."/>
        </authorList>
    </citation>
    <scope>NUCLEOTIDE SEQUENCE</scope>
    <source>
        <strain evidence="2">9144</strain>
    </source>
</reference>
<evidence type="ECO:0000313" key="2">
    <source>
        <dbReference type="EMBL" id="KAJ7207513.1"/>
    </source>
</evidence>
<name>A0AAD6VHT5_9AGAR</name>
<feature type="region of interest" description="Disordered" evidence="1">
    <location>
        <begin position="70"/>
        <end position="112"/>
    </location>
</feature>
<accession>A0AAD6VHT5</accession>